<sequence length="1044" mass="115019">MHWGQLAQYTNGRTPGSCQTRYSKRLQRFIKLSETIDVLKNSEYRHILDLFPLTDPVSDRTGLTPPSGRGRSRLSSDLHLSQDVILEERTGRRNKGPANYYSSYPGYPGYGPDPLDEEPQQEAARPVSKDVGRRHVHRDVPTYKPRTRKSKHTAKPSKLPYLSKLERDCIHGKFENAEWDEGNSIMWDGAVLHAAFSRVELLAVKEILKQNGRSISMDALPSLLFSPPTTVYEPIEKVMRHADEATILQMSRLAKEDTALKNRTIESIEAFFRDAADGCLRQAPKTEVLRASRIPKDPGHFRGTASLLRNRELGDVRARGNTRALAVEMKNRVMDTVGPSLSFTGTSGDVNTVAWAPNGVNFAAGSACLVDRSSMQYNRPNNLLYGDLAGKSLQELPDHHLRREKPESGVNATHSMHVTQDPRLFQTVSAVAFSPDGNLMYSAGYDDFVRVWDVATGPGARLKEALPHEAKVDLLAVSKKGLVATGSQTRDQGGVKVFRPSPDSNTTTVFRSFTSPKAQAHLQDAVCPSSMRFDPLMDRFLLTGFAATSSDEAVCGETCLWDVETGLQMHLTSNTQNVFDVAWNPYSFSAPLFAVGCVAGQNANRGTRSVVKMYDIRAPQKYGMSMELECPALDMNDVIYCPYDENLVIAGCTDGRTYVWDVRKPDEYLYTLAHDLPLMEMGDATSREVFDTGIRFCSWGHSRNRLYTGSSDGVLKSWNLYNSPNDVFVSDIVTLNSGIMSGAFSPDYSSLLLGEVNGSINVLEVGNADRSIRDAQPLKFEPADSTTAANNTSTTQPTPDEDEDSGVKTASTLLSTGAMTLRPMGSLPIRQAVQGPNYTGPHDHASDADILRARAAAFQKTFEATGEQCTLPSCRAAATNTITDEESGDSGRSADRIPDSLRSSSTRARGMSITAAVGVAGKIPCANAHCGNFSRPRLHEDVDDTGTTSSSLAGGLCERCAFTCFRCGKTAHVHDDAEFVSCSFCLRIWRADCLGYRLLEYQEGRGRGRELWKDWWEGESRMGLGEREEGLMEYYMGRWGEGAE</sequence>
<dbReference type="Pfam" id="PF00400">
    <property type="entry name" value="WD40"/>
    <property type="match status" value="2"/>
</dbReference>
<dbReference type="InterPro" id="IPR001680">
    <property type="entry name" value="WD40_rpt"/>
</dbReference>
<feature type="compositionally biased region" description="Low complexity" evidence="5">
    <location>
        <begin position="100"/>
        <end position="112"/>
    </location>
</feature>
<dbReference type="SUPFAM" id="SSF50978">
    <property type="entry name" value="WD40 repeat-like"/>
    <property type="match status" value="1"/>
</dbReference>
<evidence type="ECO:0000256" key="3">
    <source>
        <dbReference type="ARBA" id="ARBA00022737"/>
    </source>
</evidence>
<dbReference type="PROSITE" id="PS50294">
    <property type="entry name" value="WD_REPEATS_REGION"/>
    <property type="match status" value="1"/>
</dbReference>
<dbReference type="InterPro" id="IPR015943">
    <property type="entry name" value="WD40/YVTN_repeat-like_dom_sf"/>
</dbReference>
<keyword evidence="3" id="KW-0677">Repeat</keyword>
<evidence type="ECO:0000256" key="2">
    <source>
        <dbReference type="ARBA" id="ARBA00022574"/>
    </source>
</evidence>
<dbReference type="Proteomes" id="UP000799776">
    <property type="component" value="Unassembled WGS sequence"/>
</dbReference>
<evidence type="ECO:0000256" key="1">
    <source>
        <dbReference type="ARBA" id="ARBA00009890"/>
    </source>
</evidence>
<reference evidence="6" key="1">
    <citation type="journal article" date="2020" name="Stud. Mycol.">
        <title>101 Dothideomycetes genomes: a test case for predicting lifestyles and emergence of pathogens.</title>
        <authorList>
            <person name="Haridas S."/>
            <person name="Albert R."/>
            <person name="Binder M."/>
            <person name="Bloem J."/>
            <person name="Labutti K."/>
            <person name="Salamov A."/>
            <person name="Andreopoulos B."/>
            <person name="Baker S."/>
            <person name="Barry K."/>
            <person name="Bills G."/>
            <person name="Bluhm B."/>
            <person name="Cannon C."/>
            <person name="Castanera R."/>
            <person name="Culley D."/>
            <person name="Daum C."/>
            <person name="Ezra D."/>
            <person name="Gonzalez J."/>
            <person name="Henrissat B."/>
            <person name="Kuo A."/>
            <person name="Liang C."/>
            <person name="Lipzen A."/>
            <person name="Lutzoni F."/>
            <person name="Magnuson J."/>
            <person name="Mondo S."/>
            <person name="Nolan M."/>
            <person name="Ohm R."/>
            <person name="Pangilinan J."/>
            <person name="Park H.-J."/>
            <person name="Ramirez L."/>
            <person name="Alfaro M."/>
            <person name="Sun H."/>
            <person name="Tritt A."/>
            <person name="Yoshinaga Y."/>
            <person name="Zwiers L.-H."/>
            <person name="Turgeon B."/>
            <person name="Goodwin S."/>
            <person name="Spatafora J."/>
            <person name="Crous P."/>
            <person name="Grigoriev I."/>
        </authorList>
    </citation>
    <scope>NUCLEOTIDE SEQUENCE</scope>
    <source>
        <strain evidence="6">CBS 121410</strain>
    </source>
</reference>
<feature type="compositionally biased region" description="Basic residues" evidence="5">
    <location>
        <begin position="145"/>
        <end position="155"/>
    </location>
</feature>
<feature type="compositionally biased region" description="Low complexity" evidence="5">
    <location>
        <begin position="785"/>
        <end position="795"/>
    </location>
</feature>
<dbReference type="AlphaFoldDB" id="A0A9P4LVU6"/>
<evidence type="ECO:0000313" key="7">
    <source>
        <dbReference type="Proteomes" id="UP000799776"/>
    </source>
</evidence>
<dbReference type="GO" id="GO:0031931">
    <property type="term" value="C:TORC1 complex"/>
    <property type="evidence" value="ECO:0007669"/>
    <property type="project" value="InterPro"/>
</dbReference>
<dbReference type="EMBL" id="ML978728">
    <property type="protein sequence ID" value="KAF2085739.1"/>
    <property type="molecule type" value="Genomic_DNA"/>
</dbReference>
<dbReference type="SMART" id="SM00320">
    <property type="entry name" value="WD40"/>
    <property type="match status" value="6"/>
</dbReference>
<accession>A0A9P4LVU6</accession>
<evidence type="ECO:0000256" key="4">
    <source>
        <dbReference type="PROSITE-ProRule" id="PRU00221"/>
    </source>
</evidence>
<dbReference type="PANTHER" id="PTHR19842">
    <property type="entry name" value="G BETA-LIKE PROTEIN GBL"/>
    <property type="match status" value="1"/>
</dbReference>
<dbReference type="GO" id="GO:0031929">
    <property type="term" value="P:TOR signaling"/>
    <property type="evidence" value="ECO:0007669"/>
    <property type="project" value="InterPro"/>
</dbReference>
<keyword evidence="7" id="KW-1185">Reference proteome</keyword>
<feature type="repeat" description="WD" evidence="4">
    <location>
        <begin position="428"/>
        <end position="462"/>
    </location>
</feature>
<dbReference type="GO" id="GO:0032956">
    <property type="term" value="P:regulation of actin cytoskeleton organization"/>
    <property type="evidence" value="ECO:0007669"/>
    <property type="project" value="TreeGrafter"/>
</dbReference>
<dbReference type="PROSITE" id="PS50082">
    <property type="entry name" value="WD_REPEATS_2"/>
    <property type="match status" value="1"/>
</dbReference>
<feature type="compositionally biased region" description="Low complexity" evidence="5">
    <location>
        <begin position="67"/>
        <end position="81"/>
    </location>
</feature>
<dbReference type="GO" id="GO:0031932">
    <property type="term" value="C:TORC2 complex"/>
    <property type="evidence" value="ECO:0007669"/>
    <property type="project" value="InterPro"/>
</dbReference>
<protein>
    <submittedName>
        <fullName evidence="6">WD40 repeat-like protein</fullName>
    </submittedName>
</protein>
<dbReference type="InterPro" id="IPR019775">
    <property type="entry name" value="WD40_repeat_CS"/>
</dbReference>
<dbReference type="InterPro" id="IPR037588">
    <property type="entry name" value="MLST8"/>
</dbReference>
<feature type="compositionally biased region" description="Basic and acidic residues" evidence="5">
    <location>
        <begin position="127"/>
        <end position="141"/>
    </location>
</feature>
<feature type="region of interest" description="Disordered" evidence="5">
    <location>
        <begin position="55"/>
        <end position="155"/>
    </location>
</feature>
<dbReference type="Gene3D" id="2.130.10.10">
    <property type="entry name" value="YVTN repeat-like/Quinoprotein amine dehydrogenase"/>
    <property type="match status" value="1"/>
</dbReference>
<name>A0A9P4LVU6_9PEZI</name>
<dbReference type="OrthoDB" id="10248252at2759"/>
<evidence type="ECO:0000256" key="5">
    <source>
        <dbReference type="SAM" id="MobiDB-lite"/>
    </source>
</evidence>
<gene>
    <name evidence="6" type="ORF">K490DRAFT_45919</name>
</gene>
<proteinExistence type="inferred from homology"/>
<dbReference type="PANTHER" id="PTHR19842:SF2">
    <property type="entry name" value="WD REPEAT PROTEIN (AFU_ORTHOLOGUE AFUA_5G04300)"/>
    <property type="match status" value="1"/>
</dbReference>
<dbReference type="PROSITE" id="PS00678">
    <property type="entry name" value="WD_REPEATS_1"/>
    <property type="match status" value="1"/>
</dbReference>
<evidence type="ECO:0000313" key="6">
    <source>
        <dbReference type="EMBL" id="KAF2085739.1"/>
    </source>
</evidence>
<comment type="similarity">
    <text evidence="1">Belongs to the WD repeat LST8 family.</text>
</comment>
<keyword evidence="2 4" id="KW-0853">WD repeat</keyword>
<dbReference type="InterPro" id="IPR036322">
    <property type="entry name" value="WD40_repeat_dom_sf"/>
</dbReference>
<organism evidence="6 7">
    <name type="scientific">Saccharata proteae CBS 121410</name>
    <dbReference type="NCBI Taxonomy" id="1314787"/>
    <lineage>
        <taxon>Eukaryota</taxon>
        <taxon>Fungi</taxon>
        <taxon>Dikarya</taxon>
        <taxon>Ascomycota</taxon>
        <taxon>Pezizomycotina</taxon>
        <taxon>Dothideomycetes</taxon>
        <taxon>Dothideomycetes incertae sedis</taxon>
        <taxon>Botryosphaeriales</taxon>
        <taxon>Saccharataceae</taxon>
        <taxon>Saccharata</taxon>
    </lineage>
</organism>
<feature type="region of interest" description="Disordered" evidence="5">
    <location>
        <begin position="880"/>
        <end position="907"/>
    </location>
</feature>
<feature type="region of interest" description="Disordered" evidence="5">
    <location>
        <begin position="779"/>
        <end position="807"/>
    </location>
</feature>
<comment type="caution">
    <text evidence="6">The sequence shown here is derived from an EMBL/GenBank/DDBJ whole genome shotgun (WGS) entry which is preliminary data.</text>
</comment>